<protein>
    <submittedName>
        <fullName evidence="3">Uncharacterized protein</fullName>
    </submittedName>
</protein>
<name>A0A6A4WNM6_AMPAM</name>
<reference evidence="3 4" key="1">
    <citation type="submission" date="2019-07" db="EMBL/GenBank/DDBJ databases">
        <title>Draft genome assembly of a fouling barnacle, Amphibalanus amphitrite (Darwin, 1854): The first reference genome for Thecostraca.</title>
        <authorList>
            <person name="Kim W."/>
        </authorList>
    </citation>
    <scope>NUCLEOTIDE SEQUENCE [LARGE SCALE GENOMIC DNA]</scope>
    <source>
        <strain evidence="3">SNU_AA5</strain>
        <tissue evidence="3">Soma without cirri and trophi</tissue>
    </source>
</reference>
<feature type="transmembrane region" description="Helical" evidence="2">
    <location>
        <begin position="62"/>
        <end position="79"/>
    </location>
</feature>
<proteinExistence type="predicted"/>
<evidence type="ECO:0000313" key="3">
    <source>
        <dbReference type="EMBL" id="KAF0306899.1"/>
    </source>
</evidence>
<gene>
    <name evidence="3" type="ORF">FJT64_021672</name>
</gene>
<keyword evidence="2" id="KW-1133">Transmembrane helix</keyword>
<dbReference type="Proteomes" id="UP000440578">
    <property type="component" value="Unassembled WGS sequence"/>
</dbReference>
<keyword evidence="2" id="KW-0812">Transmembrane</keyword>
<accession>A0A6A4WNM6</accession>
<keyword evidence="4" id="KW-1185">Reference proteome</keyword>
<organism evidence="3 4">
    <name type="scientific">Amphibalanus amphitrite</name>
    <name type="common">Striped barnacle</name>
    <name type="synonym">Balanus amphitrite</name>
    <dbReference type="NCBI Taxonomy" id="1232801"/>
    <lineage>
        <taxon>Eukaryota</taxon>
        <taxon>Metazoa</taxon>
        <taxon>Ecdysozoa</taxon>
        <taxon>Arthropoda</taxon>
        <taxon>Crustacea</taxon>
        <taxon>Multicrustacea</taxon>
        <taxon>Cirripedia</taxon>
        <taxon>Thoracica</taxon>
        <taxon>Thoracicalcarea</taxon>
        <taxon>Balanomorpha</taxon>
        <taxon>Balanoidea</taxon>
        <taxon>Balanidae</taxon>
        <taxon>Amphibalaninae</taxon>
        <taxon>Amphibalanus</taxon>
    </lineage>
</organism>
<dbReference type="AlphaFoldDB" id="A0A6A4WNM6"/>
<keyword evidence="2" id="KW-0472">Membrane</keyword>
<comment type="caution">
    <text evidence="3">The sequence shown here is derived from an EMBL/GenBank/DDBJ whole genome shotgun (WGS) entry which is preliminary data.</text>
</comment>
<feature type="region of interest" description="Disordered" evidence="1">
    <location>
        <begin position="20"/>
        <end position="56"/>
    </location>
</feature>
<evidence type="ECO:0000313" key="4">
    <source>
        <dbReference type="Proteomes" id="UP000440578"/>
    </source>
</evidence>
<sequence>MVVCWQYLRLRVVGSSVAVRRPPRGPGAPARGPSDRDRLSARAAHPTPADGQREMQGAPGPLLLPLLVLLLALLVAGGWPAAAPATAVFCTSPVGHLTLYFHHLILS</sequence>
<evidence type="ECO:0000256" key="2">
    <source>
        <dbReference type="SAM" id="Phobius"/>
    </source>
</evidence>
<evidence type="ECO:0000256" key="1">
    <source>
        <dbReference type="SAM" id="MobiDB-lite"/>
    </source>
</evidence>
<dbReference type="EMBL" id="VIIS01000623">
    <property type="protein sequence ID" value="KAF0306899.1"/>
    <property type="molecule type" value="Genomic_DNA"/>
</dbReference>